<evidence type="ECO:0000256" key="1">
    <source>
        <dbReference type="ARBA" id="ARBA00004651"/>
    </source>
</evidence>
<proteinExistence type="predicted"/>
<dbReference type="InterPro" id="IPR003593">
    <property type="entry name" value="AAA+_ATPase"/>
</dbReference>
<feature type="transmembrane region" description="Helical" evidence="7">
    <location>
        <begin position="82"/>
        <end position="102"/>
    </location>
</feature>
<feature type="domain" description="ABC transmembrane type-1" evidence="9">
    <location>
        <begin position="90"/>
        <end position="326"/>
    </location>
</feature>
<comment type="subcellular location">
    <subcellularLocation>
        <location evidence="1">Cell membrane</location>
        <topology evidence="1">Multi-pass membrane protein</topology>
    </subcellularLocation>
</comment>
<feature type="transmembrane region" description="Helical" evidence="7">
    <location>
        <begin position="911"/>
        <end position="931"/>
    </location>
</feature>
<feature type="transmembrane region" description="Helical" evidence="7">
    <location>
        <begin position="688"/>
        <end position="710"/>
    </location>
</feature>
<evidence type="ECO:0000313" key="10">
    <source>
        <dbReference type="EMBL" id="WFP15465.1"/>
    </source>
</evidence>
<dbReference type="InterPro" id="IPR036640">
    <property type="entry name" value="ABC1_TM_sf"/>
</dbReference>
<feature type="transmembrane region" description="Helical" evidence="7">
    <location>
        <begin position="158"/>
        <end position="176"/>
    </location>
</feature>
<dbReference type="CDD" id="cd18584">
    <property type="entry name" value="ABC_6TM_AarD_CydD"/>
    <property type="match status" value="1"/>
</dbReference>
<organism evidence="10 11">
    <name type="scientific">Citricoccus muralis</name>
    <dbReference type="NCBI Taxonomy" id="169134"/>
    <lineage>
        <taxon>Bacteria</taxon>
        <taxon>Bacillati</taxon>
        <taxon>Actinomycetota</taxon>
        <taxon>Actinomycetes</taxon>
        <taxon>Micrococcales</taxon>
        <taxon>Micrococcaceae</taxon>
        <taxon>Citricoccus</taxon>
    </lineage>
</organism>
<feature type="transmembrane region" description="Helical" evidence="7">
    <location>
        <begin position="797"/>
        <end position="816"/>
    </location>
</feature>
<feature type="domain" description="ABC transporter" evidence="8">
    <location>
        <begin position="370"/>
        <end position="611"/>
    </location>
</feature>
<feature type="transmembrane region" description="Helical" evidence="7">
    <location>
        <begin position="771"/>
        <end position="791"/>
    </location>
</feature>
<evidence type="ECO:0000256" key="7">
    <source>
        <dbReference type="SAM" id="Phobius"/>
    </source>
</evidence>
<gene>
    <name evidence="10" type="primary">cydC</name>
    <name evidence="10" type="ORF">P8192_08545</name>
</gene>
<evidence type="ECO:0000259" key="9">
    <source>
        <dbReference type="PROSITE" id="PS50929"/>
    </source>
</evidence>
<feature type="transmembrane region" description="Helical" evidence="7">
    <location>
        <begin position="297"/>
        <end position="314"/>
    </location>
</feature>
<sequence length="1182" mass="126187">MRPELPESKAGRWALIWLTALAVVKAAGWIMLATAAATVLSQLADALTAPDASRLLHLLFNPLPATEEQRSELGALAESGGFLLSLQLGLGGVLVRGVALWGQQVMSRRAALGEKERLRLQLVRRHLDEGGSTSDSAAEDAMLASHGLDELDQYYTDFLPALVSAVVVPAVLGFWVLLHDLISAIVVLLTLPLIPLFMILIGRHTEERVDEAAEGLDRLSHHLLELARGLPVLVGLRRAGVQRASLTTVAEEYRATTMKTLRAAFMSGFALELISTLSVAVVAVFIGVRMVDGDLELVVGLLILIIAPEIYLPFREVGSAYHAAEDGVEALRRARQRLSTPRSERLADALDAESETTASGTADALVVDELQLNYRSRQASDEPGRQAVVRGVSLTAPAGSLTVLGGASGTGKSTLLRALAGALRDDEIVVSGTISGLADRRIAWLDQHPHFTEATVAEEVRLVLAAERGQTHHDTDVSADEVLIEEVLATLGLESLGDQACMDLSPGEARRLGMARVLVRVRSDESAPSAWLVLLDEPTAHLDPDSAARVRAALRRLRDQNAIVLVASHDPRLHAEADVLVQGDLGGEFEVVDTVDVFDVAEPVPASSVTVPDGDAQPNTEHAMALSGPAAPNNQRVEPLQLRKMFRALPWGEKGFRSGIAWAVAALLAGALLSALSGWLIVQASYEPPVLFLLSVIVGVRFFGIGRALFRYLERLSVHQAVLRWAHRVRLAVWDGLGYRVEGWNRLRHAGGSLSVLVSEIDELRDAVPRVVVPIPAAVLAWGLSIVVVAYMAPPAWWAVALAGLFGLVLVPWAAARLDRRATAASAAHRSWLMQRTSVLFAAAADIQGTGTAQELVFRFGAEDRAGAARLQRSAWVAGLGQSLSATVAGLTALAVLWICVSQAVDAPSAALAVFMVLALAEPFGQVAAAAQSVSVVRRQLAVLEPLITRNGDDPTITGIETAPDGVVEMRHLSADYGQGPVLVDLGLSARLGDFVVVTGPSGSGKSTLLAVLMGFLPPHAGHLRLGSTSNDNQHGAGVAWCPQDAHLFDSTLRSNLLLARDPEDRATDAEMVQTLELVGLGPWLAATPEGLDTRVGPGGHFLSGGQRQRLAVARALLNRSHTVLLDEPTAHLGADEAAQLVDDLRRALQGHTVIMVTHDERFAERGTQHLELGRRDSHTSV</sequence>
<dbReference type="PANTHER" id="PTHR24221:SF654">
    <property type="entry name" value="ATP-BINDING CASSETTE SUB-FAMILY B MEMBER 6"/>
    <property type="match status" value="1"/>
</dbReference>
<dbReference type="PANTHER" id="PTHR24221">
    <property type="entry name" value="ATP-BINDING CASSETTE SUB-FAMILY B"/>
    <property type="match status" value="1"/>
</dbReference>
<accession>A0ABY8H320</accession>
<dbReference type="NCBIfam" id="TIGR02868">
    <property type="entry name" value="CydC"/>
    <property type="match status" value="1"/>
</dbReference>
<feature type="domain" description="ABC transporter" evidence="8">
    <location>
        <begin position="968"/>
        <end position="1182"/>
    </location>
</feature>
<dbReference type="PROSITE" id="PS50929">
    <property type="entry name" value="ABC_TM1F"/>
    <property type="match status" value="2"/>
</dbReference>
<dbReference type="SUPFAM" id="SSF90123">
    <property type="entry name" value="ABC transporter transmembrane region"/>
    <property type="match status" value="2"/>
</dbReference>
<evidence type="ECO:0000256" key="3">
    <source>
        <dbReference type="ARBA" id="ARBA00022741"/>
    </source>
</evidence>
<feature type="transmembrane region" description="Helical" evidence="7">
    <location>
        <begin position="182"/>
        <end position="201"/>
    </location>
</feature>
<feature type="domain" description="ABC transmembrane type-1" evidence="9">
    <location>
        <begin position="659"/>
        <end position="934"/>
    </location>
</feature>
<feature type="transmembrane region" description="Helical" evidence="7">
    <location>
        <begin position="12"/>
        <end position="32"/>
    </location>
</feature>
<feature type="transmembrane region" description="Helical" evidence="7">
    <location>
        <begin position="263"/>
        <end position="291"/>
    </location>
</feature>
<protein>
    <submittedName>
        <fullName evidence="10">Thiol reductant ABC exporter subunit CydC</fullName>
    </submittedName>
</protein>
<keyword evidence="3" id="KW-0547">Nucleotide-binding</keyword>
<dbReference type="InterPro" id="IPR027417">
    <property type="entry name" value="P-loop_NTPase"/>
</dbReference>
<dbReference type="RefSeq" id="WP_278156193.1">
    <property type="nucleotide sequence ID" value="NZ_CP121252.1"/>
</dbReference>
<evidence type="ECO:0000256" key="4">
    <source>
        <dbReference type="ARBA" id="ARBA00022840"/>
    </source>
</evidence>
<keyword evidence="11" id="KW-1185">Reference proteome</keyword>
<dbReference type="PROSITE" id="PS00211">
    <property type="entry name" value="ABC_TRANSPORTER_1"/>
    <property type="match status" value="2"/>
</dbReference>
<dbReference type="PROSITE" id="PS50893">
    <property type="entry name" value="ABC_TRANSPORTER_2"/>
    <property type="match status" value="2"/>
</dbReference>
<dbReference type="Pfam" id="PF00005">
    <property type="entry name" value="ABC_tran"/>
    <property type="match status" value="2"/>
</dbReference>
<feature type="transmembrane region" description="Helical" evidence="7">
    <location>
        <begin position="660"/>
        <end position="682"/>
    </location>
</feature>
<keyword evidence="2 7" id="KW-0812">Transmembrane</keyword>
<dbReference type="SUPFAM" id="SSF52540">
    <property type="entry name" value="P-loop containing nucleoside triphosphate hydrolases"/>
    <property type="match status" value="2"/>
</dbReference>
<reference evidence="10 11" key="1">
    <citation type="submission" date="2023-04" db="EMBL/GenBank/DDBJ databases">
        <title>Funneling lignin-derived compounds into biodiesel using alkali-halophilic Citricoccus sp. P2.</title>
        <authorList>
            <person name="Luo C.-B."/>
        </authorList>
    </citation>
    <scope>NUCLEOTIDE SEQUENCE [LARGE SCALE GENOMIC DNA]</scope>
    <source>
        <strain evidence="10 11">P2</strain>
    </source>
</reference>
<dbReference type="InterPro" id="IPR014223">
    <property type="entry name" value="ABC_CydC/D"/>
</dbReference>
<keyword evidence="5 7" id="KW-1133">Transmembrane helix</keyword>
<dbReference type="SMART" id="SM00382">
    <property type="entry name" value="AAA"/>
    <property type="match status" value="2"/>
</dbReference>
<name>A0ABY8H320_9MICC</name>
<dbReference type="InterPro" id="IPR011527">
    <property type="entry name" value="ABC1_TM_dom"/>
</dbReference>
<evidence type="ECO:0000256" key="5">
    <source>
        <dbReference type="ARBA" id="ARBA00022989"/>
    </source>
</evidence>
<dbReference type="EMBL" id="CP121252">
    <property type="protein sequence ID" value="WFP15465.1"/>
    <property type="molecule type" value="Genomic_DNA"/>
</dbReference>
<dbReference type="Proteomes" id="UP001219037">
    <property type="component" value="Chromosome"/>
</dbReference>
<keyword evidence="4" id="KW-0067">ATP-binding</keyword>
<evidence type="ECO:0000256" key="6">
    <source>
        <dbReference type="ARBA" id="ARBA00023136"/>
    </source>
</evidence>
<evidence type="ECO:0000256" key="2">
    <source>
        <dbReference type="ARBA" id="ARBA00022692"/>
    </source>
</evidence>
<evidence type="ECO:0000313" key="11">
    <source>
        <dbReference type="Proteomes" id="UP001219037"/>
    </source>
</evidence>
<dbReference type="InterPro" id="IPR017871">
    <property type="entry name" value="ABC_transporter-like_CS"/>
</dbReference>
<keyword evidence="6 7" id="KW-0472">Membrane</keyword>
<feature type="transmembrane region" description="Helical" evidence="7">
    <location>
        <begin position="875"/>
        <end position="899"/>
    </location>
</feature>
<dbReference type="InterPro" id="IPR039421">
    <property type="entry name" value="Type_1_exporter"/>
</dbReference>
<evidence type="ECO:0000259" key="8">
    <source>
        <dbReference type="PROSITE" id="PS50893"/>
    </source>
</evidence>
<dbReference type="Gene3D" id="1.20.1560.10">
    <property type="entry name" value="ABC transporter type 1, transmembrane domain"/>
    <property type="match status" value="2"/>
</dbReference>
<dbReference type="Gene3D" id="3.40.50.300">
    <property type="entry name" value="P-loop containing nucleotide triphosphate hydrolases"/>
    <property type="match status" value="2"/>
</dbReference>
<dbReference type="InterPro" id="IPR003439">
    <property type="entry name" value="ABC_transporter-like_ATP-bd"/>
</dbReference>
<dbReference type="Pfam" id="PF00664">
    <property type="entry name" value="ABC_membrane"/>
    <property type="match status" value="1"/>
</dbReference>